<feature type="region of interest" description="Disordered" evidence="1">
    <location>
        <begin position="764"/>
        <end position="791"/>
    </location>
</feature>
<feature type="region of interest" description="Disordered" evidence="1">
    <location>
        <begin position="1"/>
        <end position="99"/>
    </location>
</feature>
<feature type="compositionally biased region" description="Gly residues" evidence="1">
    <location>
        <begin position="1"/>
        <end position="10"/>
    </location>
</feature>
<dbReference type="Gramene" id="TuG1812G0200003805.01.T01">
    <property type="protein sequence ID" value="TuG1812G0200003805.01.T01.cds391675"/>
    <property type="gene ID" value="TuG1812G0200003805.01"/>
</dbReference>
<keyword evidence="3" id="KW-1185">Reference proteome</keyword>
<feature type="compositionally biased region" description="Basic and acidic residues" evidence="1">
    <location>
        <begin position="23"/>
        <end position="59"/>
    </location>
</feature>
<dbReference type="Proteomes" id="UP000015106">
    <property type="component" value="Chromosome 2"/>
</dbReference>
<dbReference type="AlphaFoldDB" id="A0A8R7PH92"/>
<feature type="compositionally biased region" description="Basic and acidic residues" evidence="1">
    <location>
        <begin position="148"/>
        <end position="178"/>
    </location>
</feature>
<name>A0A8R7PH92_TRIUA</name>
<feature type="region of interest" description="Disordered" evidence="1">
    <location>
        <begin position="131"/>
        <end position="212"/>
    </location>
</feature>
<evidence type="ECO:0000313" key="2">
    <source>
        <dbReference type="EnsemblPlants" id="TuG1812G0200003805.01.T01.cds391675"/>
    </source>
</evidence>
<protein>
    <submittedName>
        <fullName evidence="2">Uncharacterized protein</fullName>
    </submittedName>
</protein>
<feature type="compositionally biased region" description="Low complexity" evidence="1">
    <location>
        <begin position="773"/>
        <end position="791"/>
    </location>
</feature>
<reference evidence="2" key="3">
    <citation type="submission" date="2022-06" db="UniProtKB">
        <authorList>
            <consortium name="EnsemblPlants"/>
        </authorList>
    </citation>
    <scope>IDENTIFICATION</scope>
</reference>
<sequence length="874" mass="96329">MLQHGVGPGGQPLEEVAGGRRRPAPEPRVAERVQPGDERHDPERRDVQRHGGDEAERREQRRRPRVPPRQQRPHPLPLRCHVADHRLDPPGHAPQPVVPQPHHVVRLRRRERVQLLVDLVRVGRLRAGEPRVHARRPAGPAPVVPEAGHGHVQEHGREDELWEAHERDEEQVHQHGGDRVPPVAHVHEPPRRAGRAGQQRRDPEEVGLAPPHAPQVRARVQHVLHDLPPQRRLGPAQPRRHDAHRLAPERVELRDGERLDVVHLGEEGLPVQAHDAGERDGGEAHGEAELAVLAHAGRVQHDERVRVGVHLVHLQRGEAYPHLAHHLVSEDGVAGGGIGFAEVAVVEHGEREHRAGVVDLPRVLLVPPGAARVDDGARAHPLLPVLGHAVGVGGAPPVGGLHGCEPLRAEDADLEHADGRPPQLPRRRARVADVHGRLVHDVVRALEARPEVDAAGESGFRPAQRMPERLQAEPLRVDRHAVETLLEDGERQHGTPDDLVLARVRPGLDDEHRRILERLRHNEDQLLVPRQACRIPHGARLGPEHHAADLHLGEDLDVLLPDLVADEAARHDVLCLQHVYPEVPQLRRHVHLGPRALHRGRTISAPAHRRRVGVPCVPERLVGLRADPHREHDLGRQQHLAAVAHALEAVPLRRERAVGRHAQRHLADVERDPADVVVARHGVPVPDEHLEGRGLDALPGEGEHLVPLWIRLPLLVRRRAAVVAEAHLDVGAAAAGDRAHGDPARLDDAHVQVMHLLHEIISTRERPLPGAKTHPPGSAAATPTPGTAAAAGRPLGPDMWLRHCALGLVLLRSGRWRLRVEDIRVRHDRQARPPASPWLLARVGPSVVGSAVDFPGRHRRGKACKGDSTISQLS</sequence>
<evidence type="ECO:0000313" key="3">
    <source>
        <dbReference type="Proteomes" id="UP000015106"/>
    </source>
</evidence>
<organism evidence="2 3">
    <name type="scientific">Triticum urartu</name>
    <name type="common">Red wild einkorn</name>
    <name type="synonym">Crithodium urartu</name>
    <dbReference type="NCBI Taxonomy" id="4572"/>
    <lineage>
        <taxon>Eukaryota</taxon>
        <taxon>Viridiplantae</taxon>
        <taxon>Streptophyta</taxon>
        <taxon>Embryophyta</taxon>
        <taxon>Tracheophyta</taxon>
        <taxon>Spermatophyta</taxon>
        <taxon>Magnoliopsida</taxon>
        <taxon>Liliopsida</taxon>
        <taxon>Poales</taxon>
        <taxon>Poaceae</taxon>
        <taxon>BOP clade</taxon>
        <taxon>Pooideae</taxon>
        <taxon>Triticodae</taxon>
        <taxon>Triticeae</taxon>
        <taxon>Triticinae</taxon>
        <taxon>Triticum</taxon>
    </lineage>
</organism>
<accession>A0A8R7PH92</accession>
<dbReference type="EnsemblPlants" id="TuG1812G0200003805.01.T01">
    <property type="protein sequence ID" value="TuG1812G0200003805.01.T01.cds391675"/>
    <property type="gene ID" value="TuG1812G0200003805.01"/>
</dbReference>
<reference evidence="3" key="1">
    <citation type="journal article" date="2013" name="Nature">
        <title>Draft genome of the wheat A-genome progenitor Triticum urartu.</title>
        <authorList>
            <person name="Ling H.Q."/>
            <person name="Zhao S."/>
            <person name="Liu D."/>
            <person name="Wang J."/>
            <person name="Sun H."/>
            <person name="Zhang C."/>
            <person name="Fan H."/>
            <person name="Li D."/>
            <person name="Dong L."/>
            <person name="Tao Y."/>
            <person name="Gao C."/>
            <person name="Wu H."/>
            <person name="Li Y."/>
            <person name="Cui Y."/>
            <person name="Guo X."/>
            <person name="Zheng S."/>
            <person name="Wang B."/>
            <person name="Yu K."/>
            <person name="Liang Q."/>
            <person name="Yang W."/>
            <person name="Lou X."/>
            <person name="Chen J."/>
            <person name="Feng M."/>
            <person name="Jian J."/>
            <person name="Zhang X."/>
            <person name="Luo G."/>
            <person name="Jiang Y."/>
            <person name="Liu J."/>
            <person name="Wang Z."/>
            <person name="Sha Y."/>
            <person name="Zhang B."/>
            <person name="Wu H."/>
            <person name="Tang D."/>
            <person name="Shen Q."/>
            <person name="Xue P."/>
            <person name="Zou S."/>
            <person name="Wang X."/>
            <person name="Liu X."/>
            <person name="Wang F."/>
            <person name="Yang Y."/>
            <person name="An X."/>
            <person name="Dong Z."/>
            <person name="Zhang K."/>
            <person name="Zhang X."/>
            <person name="Luo M.C."/>
            <person name="Dvorak J."/>
            <person name="Tong Y."/>
            <person name="Wang J."/>
            <person name="Yang H."/>
            <person name="Li Z."/>
            <person name="Wang D."/>
            <person name="Zhang A."/>
            <person name="Wang J."/>
        </authorList>
    </citation>
    <scope>NUCLEOTIDE SEQUENCE</scope>
    <source>
        <strain evidence="3">cv. G1812</strain>
    </source>
</reference>
<proteinExistence type="predicted"/>
<evidence type="ECO:0000256" key="1">
    <source>
        <dbReference type="SAM" id="MobiDB-lite"/>
    </source>
</evidence>
<reference evidence="2" key="2">
    <citation type="submission" date="2018-03" db="EMBL/GenBank/DDBJ databases">
        <title>The Triticum urartu genome reveals the dynamic nature of wheat genome evolution.</title>
        <authorList>
            <person name="Ling H."/>
            <person name="Ma B."/>
            <person name="Shi X."/>
            <person name="Liu H."/>
            <person name="Dong L."/>
            <person name="Sun H."/>
            <person name="Cao Y."/>
            <person name="Gao Q."/>
            <person name="Zheng S."/>
            <person name="Li Y."/>
            <person name="Yu Y."/>
            <person name="Du H."/>
            <person name="Qi M."/>
            <person name="Li Y."/>
            <person name="Yu H."/>
            <person name="Cui Y."/>
            <person name="Wang N."/>
            <person name="Chen C."/>
            <person name="Wu H."/>
            <person name="Zhao Y."/>
            <person name="Zhang J."/>
            <person name="Li Y."/>
            <person name="Zhou W."/>
            <person name="Zhang B."/>
            <person name="Hu W."/>
            <person name="Eijk M."/>
            <person name="Tang J."/>
            <person name="Witsenboer H."/>
            <person name="Zhao S."/>
            <person name="Li Z."/>
            <person name="Zhang A."/>
            <person name="Wang D."/>
            <person name="Liang C."/>
        </authorList>
    </citation>
    <scope>NUCLEOTIDE SEQUENCE [LARGE SCALE GENOMIC DNA]</scope>
    <source>
        <strain evidence="2">cv. G1812</strain>
    </source>
</reference>